<dbReference type="Pfam" id="PF04965">
    <property type="entry name" value="GPW_gp25"/>
    <property type="match status" value="1"/>
</dbReference>
<accession>A0ABV2BQL3</accession>
<evidence type="ECO:0000313" key="2">
    <source>
        <dbReference type="EMBL" id="MET1254236.1"/>
    </source>
</evidence>
<sequence>MSQSNRLPKAPIGWPLLVTPVNGELHFPTLEESIKQSIKVILLTVKGTLLLHAEFGAGLKNFLHQPNQLVTRRRIQDAIVDSLTQWEPRIVLQNVLVNEIEEQPDAIRIEIFYVIKRTGTREEVKLTMNLGS</sequence>
<gene>
    <name evidence="2" type="ORF">ABVT43_03750</name>
</gene>
<comment type="caution">
    <text evidence="2">The sequence shown here is derived from an EMBL/GenBank/DDBJ whole genome shotgun (WGS) entry which is preliminary data.</text>
</comment>
<keyword evidence="3" id="KW-1185">Reference proteome</keyword>
<dbReference type="Gene3D" id="3.10.450.40">
    <property type="match status" value="1"/>
</dbReference>
<organism evidence="2 3">
    <name type="scientific">Aliikangiella maris</name>
    <dbReference type="NCBI Taxonomy" id="3162458"/>
    <lineage>
        <taxon>Bacteria</taxon>
        <taxon>Pseudomonadati</taxon>
        <taxon>Pseudomonadota</taxon>
        <taxon>Gammaproteobacteria</taxon>
        <taxon>Oceanospirillales</taxon>
        <taxon>Pleioneaceae</taxon>
        <taxon>Aliikangiella</taxon>
    </lineage>
</organism>
<evidence type="ECO:0000313" key="3">
    <source>
        <dbReference type="Proteomes" id="UP001548189"/>
    </source>
</evidence>
<evidence type="ECO:0000259" key="1">
    <source>
        <dbReference type="Pfam" id="PF04965"/>
    </source>
</evidence>
<feature type="domain" description="IraD/Gp25-like" evidence="1">
    <location>
        <begin position="30"/>
        <end position="118"/>
    </location>
</feature>
<dbReference type="SUPFAM" id="SSF160719">
    <property type="entry name" value="gpW/gp25-like"/>
    <property type="match status" value="1"/>
</dbReference>
<name>A0ABV2BQL3_9GAMM</name>
<proteinExistence type="predicted"/>
<dbReference type="EMBL" id="JBEVCJ010000003">
    <property type="protein sequence ID" value="MET1254236.1"/>
    <property type="molecule type" value="Genomic_DNA"/>
</dbReference>
<reference evidence="2 3" key="1">
    <citation type="submission" date="2024-06" db="EMBL/GenBank/DDBJ databases">
        <authorList>
            <person name="Li F."/>
        </authorList>
    </citation>
    <scope>NUCLEOTIDE SEQUENCE [LARGE SCALE GENOMIC DNA]</scope>
    <source>
        <strain evidence="2 3">GXAS 311</strain>
    </source>
</reference>
<dbReference type="RefSeq" id="WP_353873792.1">
    <property type="nucleotide sequence ID" value="NZ_JBEVCJ010000003.1"/>
</dbReference>
<dbReference type="InterPro" id="IPR007048">
    <property type="entry name" value="IraD/Gp25-like"/>
</dbReference>
<dbReference type="Proteomes" id="UP001548189">
    <property type="component" value="Unassembled WGS sequence"/>
</dbReference>
<protein>
    <submittedName>
        <fullName evidence="2">GPW/gp25 family protein</fullName>
    </submittedName>
</protein>